<dbReference type="Proteomes" id="UP001165677">
    <property type="component" value="Unassembled WGS sequence"/>
</dbReference>
<name>A0ABT3EG16_9FLAO</name>
<feature type="chain" id="PRO_5046705553" description="DUF4136 domain-containing protein" evidence="1">
    <location>
        <begin position="25"/>
        <end position="173"/>
    </location>
</feature>
<dbReference type="RefSeq" id="WP_264368361.1">
    <property type="nucleotide sequence ID" value="NZ_JAPCIO010000002.1"/>
</dbReference>
<evidence type="ECO:0000256" key="1">
    <source>
        <dbReference type="SAM" id="SignalP"/>
    </source>
</evidence>
<proteinExistence type="predicted"/>
<gene>
    <name evidence="2" type="ORF">OJ995_04715</name>
</gene>
<comment type="caution">
    <text evidence="2">The sequence shown here is derived from an EMBL/GenBank/DDBJ whole genome shotgun (WGS) entry which is preliminary data.</text>
</comment>
<evidence type="ECO:0000313" key="2">
    <source>
        <dbReference type="EMBL" id="MCW1147518.1"/>
    </source>
</evidence>
<organism evidence="2 3">
    <name type="scientific">Flavobacterium lacisediminis</name>
    <dbReference type="NCBI Taxonomy" id="2989705"/>
    <lineage>
        <taxon>Bacteria</taxon>
        <taxon>Pseudomonadati</taxon>
        <taxon>Bacteroidota</taxon>
        <taxon>Flavobacteriia</taxon>
        <taxon>Flavobacteriales</taxon>
        <taxon>Flavobacteriaceae</taxon>
        <taxon>Flavobacterium</taxon>
    </lineage>
</organism>
<evidence type="ECO:0008006" key="4">
    <source>
        <dbReference type="Google" id="ProtNLM"/>
    </source>
</evidence>
<keyword evidence="1" id="KW-0732">Signal</keyword>
<evidence type="ECO:0000313" key="3">
    <source>
        <dbReference type="Proteomes" id="UP001165677"/>
    </source>
</evidence>
<dbReference type="EMBL" id="JAPCIO010000002">
    <property type="protein sequence ID" value="MCW1147518.1"/>
    <property type="molecule type" value="Genomic_DNA"/>
</dbReference>
<dbReference type="PROSITE" id="PS51257">
    <property type="entry name" value="PROKAR_LIPOPROTEIN"/>
    <property type="match status" value="1"/>
</dbReference>
<accession>A0ABT3EG16</accession>
<feature type="signal peptide" evidence="1">
    <location>
        <begin position="1"/>
        <end position="24"/>
    </location>
</feature>
<protein>
    <recommendedName>
        <fullName evidence="4">DUF4136 domain-containing protein</fullName>
    </recommendedName>
</protein>
<sequence>MNIIKKSLIFSTILILFSCGTSHNYTMNNLNQNFYQNKTIYFILDTNSIKEVKMSGLYTTTIFDDNYPPIVEDVFKESIEELAKETKFDLKFIKDRNNISSNEIVVEAKISEISWHFGFSRATFRTKLEYNILNSNDIYETDGIRKSGGGSKTNNLRKSLKDANYKFLKKFEK</sequence>
<reference evidence="2" key="1">
    <citation type="submission" date="2022-10" db="EMBL/GenBank/DDBJ databases">
        <title>Flavobacterium sp. nov., a bacterium isolated from lake sediment.</title>
        <authorList>
            <person name="Qu J.-H."/>
        </authorList>
    </citation>
    <scope>NUCLEOTIDE SEQUENCE</scope>
    <source>
        <strain evidence="2">TH16-21</strain>
    </source>
</reference>
<keyword evidence="3" id="KW-1185">Reference proteome</keyword>